<dbReference type="InterPro" id="IPR050229">
    <property type="entry name" value="GlpE_sulfurtransferase"/>
</dbReference>
<dbReference type="Gene3D" id="3.40.250.10">
    <property type="entry name" value="Rhodanese-like domain"/>
    <property type="match status" value="1"/>
</dbReference>
<dbReference type="EMBL" id="CP109831">
    <property type="protein sequence ID" value="UYU19363.1"/>
    <property type="molecule type" value="Genomic_DNA"/>
</dbReference>
<dbReference type="PANTHER" id="PTHR43031:SF1">
    <property type="entry name" value="PYRIDINE NUCLEOTIDE-DISULPHIDE OXIDOREDUCTASE"/>
    <property type="match status" value="1"/>
</dbReference>
<dbReference type="RefSeq" id="WP_011844889.1">
    <property type="nucleotide sequence ID" value="NZ_CP109831.1"/>
</dbReference>
<protein>
    <submittedName>
        <fullName evidence="2">Rhodanese-like domain-containing protein</fullName>
    </submittedName>
</protein>
<dbReference type="PROSITE" id="PS50206">
    <property type="entry name" value="RHODANESE_3"/>
    <property type="match status" value="1"/>
</dbReference>
<evidence type="ECO:0000259" key="1">
    <source>
        <dbReference type="PROSITE" id="PS50206"/>
    </source>
</evidence>
<evidence type="ECO:0000313" key="3">
    <source>
        <dbReference type="Proteomes" id="UP001156196"/>
    </source>
</evidence>
<dbReference type="InterPro" id="IPR036873">
    <property type="entry name" value="Rhodanese-like_dom_sf"/>
</dbReference>
<dbReference type="KEGG" id="msum:OH143_04550"/>
<dbReference type="GeneID" id="76730136"/>
<dbReference type="CDD" id="cd00158">
    <property type="entry name" value="RHOD"/>
    <property type="match status" value="1"/>
</dbReference>
<dbReference type="PROSITE" id="PS00380">
    <property type="entry name" value="RHODANESE_1"/>
    <property type="match status" value="1"/>
</dbReference>
<dbReference type="GO" id="GO:0004792">
    <property type="term" value="F:thiosulfate-cyanide sulfurtransferase activity"/>
    <property type="evidence" value="ECO:0007669"/>
    <property type="project" value="InterPro"/>
</dbReference>
<accession>A0AAX3EBA0</accession>
<keyword evidence="3" id="KW-1185">Reference proteome</keyword>
<dbReference type="InterPro" id="IPR001763">
    <property type="entry name" value="Rhodanese-like_dom"/>
</dbReference>
<gene>
    <name evidence="2" type="ORF">OH143_04550</name>
</gene>
<dbReference type="Proteomes" id="UP001156196">
    <property type="component" value="Chromosome"/>
</dbReference>
<dbReference type="PANTHER" id="PTHR43031">
    <property type="entry name" value="FAD-DEPENDENT OXIDOREDUCTASE"/>
    <property type="match status" value="1"/>
</dbReference>
<sequence>MAVHLHPLLAFLSVVVLVLAGGCFEGSPAPDDRVVRTITPSEASALIEERGDDPGFVIIDVRRPDEFAGGHIPGAVNIDSAEFSEHLNSLDAGATYLIYCQRAGRSSGVRELMREAGFCEVYEIEGGMNAWNAAGLPVTGS</sequence>
<dbReference type="InterPro" id="IPR001307">
    <property type="entry name" value="Thiosulphate_STrfase_CS"/>
</dbReference>
<dbReference type="Pfam" id="PF00581">
    <property type="entry name" value="Rhodanese"/>
    <property type="match status" value="1"/>
</dbReference>
<evidence type="ECO:0000313" key="2">
    <source>
        <dbReference type="EMBL" id="UYU19363.1"/>
    </source>
</evidence>
<organism evidence="2 3">
    <name type="scientific">Methanoculleus submarinus</name>
    <dbReference type="NCBI Taxonomy" id="204050"/>
    <lineage>
        <taxon>Archaea</taxon>
        <taxon>Methanobacteriati</taxon>
        <taxon>Methanobacteriota</taxon>
        <taxon>Stenosarchaea group</taxon>
        <taxon>Methanomicrobia</taxon>
        <taxon>Methanomicrobiales</taxon>
        <taxon>Methanomicrobiaceae</taxon>
        <taxon>Methanoculleus</taxon>
    </lineage>
</organism>
<proteinExistence type="predicted"/>
<feature type="domain" description="Rhodanese" evidence="1">
    <location>
        <begin position="52"/>
        <end position="140"/>
    </location>
</feature>
<reference evidence="2" key="1">
    <citation type="submission" date="2022-10" db="EMBL/GenBank/DDBJ databases">
        <title>Complete genome of Methanoculleus submarinus DSM 15122.</title>
        <authorList>
            <person name="Chen S.-C."/>
            <person name="Lai S.-J."/>
            <person name="You Y.-T."/>
        </authorList>
    </citation>
    <scope>NUCLEOTIDE SEQUENCE</scope>
    <source>
        <strain evidence="2">DSM 15122</strain>
    </source>
</reference>
<name>A0AAX3EBA0_9EURY</name>
<dbReference type="GeneID" id="4847114"/>
<dbReference type="AlphaFoldDB" id="A0AAX3EBA0"/>
<dbReference type="SMART" id="SM00450">
    <property type="entry name" value="RHOD"/>
    <property type="match status" value="1"/>
</dbReference>
<dbReference type="SUPFAM" id="SSF52821">
    <property type="entry name" value="Rhodanese/Cell cycle control phosphatase"/>
    <property type="match status" value="1"/>
</dbReference>